<gene>
    <name evidence="1" type="ORF">CPT_Moon270</name>
</gene>
<accession>A0A0A0YQH6</accession>
<dbReference type="KEGG" id="vg:24721869"/>
<proteinExistence type="predicted"/>
<dbReference type="GeneID" id="24721869"/>
<evidence type="ECO:0000313" key="1">
    <source>
        <dbReference type="EMBL" id="AIX12241.1"/>
    </source>
</evidence>
<sequence length="392" mass="43259">MEKMMASFGNGYTKTQVISENNSIKYKLSFAPGSELSTPALGYFTFQDDRVGDQQDGVGINVREFNPAMNTISPKKTFNLAQEDSSSANRAFLEYLDTFVPSSKNLLIFTTFGNFNQSPSIEAKFKSFWSTMWPSKWHTDNYHLIYAGLYSIESNRMISENVTYTDGQIQPKDLRPAIEYVYDKANDIGATGFVYRALEDFNEYLSSAATIKRYPISDALGVPIASVGIKVSDKMLWSFEFFQSTEMIPGGRNVRVSLRWLSNSGTLIKSENIDFNPAQAGNWIKSEKSIEVPTGAERYTIVVSKTAGTDLTGDGGVRSMILTKVSRSVEGLSSAPAISVNGIRMNLAVSGDDPTLLKMAVPEVDSSGKPLPGEDISGQVYSADWSEFEKDI</sequence>
<dbReference type="EMBL" id="KM236240">
    <property type="protein sequence ID" value="AIX12241.1"/>
    <property type="molecule type" value="Genomic_DNA"/>
</dbReference>
<dbReference type="RefSeq" id="YP_009146703.1">
    <property type="nucleotide sequence ID" value="NC_027331.1"/>
</dbReference>
<keyword evidence="2" id="KW-1185">Reference proteome</keyword>
<dbReference type="PROSITE" id="PS52031">
    <property type="entry name" value="GG_LECTIN"/>
    <property type="match status" value="1"/>
</dbReference>
<reference evidence="1 2" key="1">
    <citation type="journal article" date="2015" name="Genome Announc.">
        <title>Complete Genome Sequence of Citrobacter freundii Myophage Moon.</title>
        <authorList>
            <person name="Edwards G.B."/>
            <person name="Luna A.J."/>
            <person name="Hernandez A.C."/>
            <person name="Kuty Everett G.F."/>
        </authorList>
    </citation>
    <scope>NUCLEOTIDE SEQUENCE [LARGE SCALE GENOMIC DNA]</scope>
</reference>
<organism evidence="1 2">
    <name type="scientific">Citrobacter phage Moon</name>
    <dbReference type="NCBI Taxonomy" id="1540095"/>
    <lineage>
        <taxon>Viruses</taxon>
        <taxon>Duplodnaviria</taxon>
        <taxon>Heunggongvirae</taxon>
        <taxon>Uroviricota</taxon>
        <taxon>Caudoviricetes</taxon>
        <taxon>Pantevenvirales</taxon>
        <taxon>Straboviridae</taxon>
        <taxon>Tevenvirinae</taxon>
        <taxon>Moonvirus</taxon>
        <taxon>Moonvirus moon</taxon>
    </lineage>
</organism>
<protein>
    <submittedName>
        <fullName evidence="1">Long tail fiber proximal hinge connector</fullName>
    </submittedName>
</protein>
<name>A0A0A0YQH6_9CAUD</name>
<evidence type="ECO:0000313" key="2">
    <source>
        <dbReference type="Proteomes" id="UP000030323"/>
    </source>
</evidence>
<dbReference type="Proteomes" id="UP000030323">
    <property type="component" value="Segment"/>
</dbReference>